<dbReference type="RefSeq" id="WP_220206867.1">
    <property type="nucleotide sequence ID" value="NZ_BNJK01000001.1"/>
</dbReference>
<keyword evidence="1" id="KW-0479">Metal-binding</keyword>
<accession>A0A8J3IU35</accession>
<dbReference type="EMBL" id="BNJK01000001">
    <property type="protein sequence ID" value="GHO96226.1"/>
    <property type="molecule type" value="Genomic_DNA"/>
</dbReference>
<feature type="domain" description="SWIM-type" evidence="2">
    <location>
        <begin position="52"/>
        <end position="85"/>
    </location>
</feature>
<name>A0A8J3IU35_9CHLR</name>
<protein>
    <recommendedName>
        <fullName evidence="2">SWIM-type domain-containing protein</fullName>
    </recommendedName>
</protein>
<evidence type="ECO:0000313" key="4">
    <source>
        <dbReference type="Proteomes" id="UP000597444"/>
    </source>
</evidence>
<gene>
    <name evidence="3" type="ORF">KSF_062740</name>
</gene>
<evidence type="ECO:0000259" key="2">
    <source>
        <dbReference type="PROSITE" id="PS50966"/>
    </source>
</evidence>
<organism evidence="3 4">
    <name type="scientific">Reticulibacter mediterranei</name>
    <dbReference type="NCBI Taxonomy" id="2778369"/>
    <lineage>
        <taxon>Bacteria</taxon>
        <taxon>Bacillati</taxon>
        <taxon>Chloroflexota</taxon>
        <taxon>Ktedonobacteria</taxon>
        <taxon>Ktedonobacterales</taxon>
        <taxon>Reticulibacteraceae</taxon>
        <taxon>Reticulibacter</taxon>
    </lineage>
</organism>
<dbReference type="PROSITE" id="PS50966">
    <property type="entry name" value="ZF_SWIM"/>
    <property type="match status" value="1"/>
</dbReference>
<dbReference type="Proteomes" id="UP000597444">
    <property type="component" value="Unassembled WGS sequence"/>
</dbReference>
<dbReference type="InterPro" id="IPR007527">
    <property type="entry name" value="Znf_SWIM"/>
</dbReference>
<sequence length="439" mass="48765">MGLQITTDQVLALSPDASSTKAGKKLGNSKHWKNTGQSSEVLWGECQGSALYQVRVECSTLTIQCSCPSRKQPCKHGLGLLFLAIDTPDAVPEAEHPDWIVSWLAKRAAVTKRKETLQAKASEGVSPAAQAKTVEKRKAQVVQGIERLDLWLNDLVRNGLGSLETQPFTFWEQQAKQMVDAQASGLASRIRTMGTIPNASPNWPEKLLAHCGQLALLTQAYGRLDQLEPGLQEDVRQLVGWSLKEDEVLVRGERMSDDWMFLGQIVETIDRGQAQRTWLLGTATKRPAMILQFSIAGSGFQTTYPFGVRQQANLVYWPGAVPQRALIEARNGDLIPFTAALPGYPTIDEFYTGVAVLLARQPWQERFLCVLNNVIPLYDQRSDQWWVRDVEGQGLPLTRGEYWQMLVRSGGRPVDFAGEWNGETVAPLGALVEGQYHKI</sequence>
<comment type="caution">
    <text evidence="3">The sequence shown here is derived from an EMBL/GenBank/DDBJ whole genome shotgun (WGS) entry which is preliminary data.</text>
</comment>
<proteinExistence type="predicted"/>
<dbReference type="Pfam" id="PF04434">
    <property type="entry name" value="SWIM"/>
    <property type="match status" value="1"/>
</dbReference>
<keyword evidence="1" id="KW-0863">Zinc-finger</keyword>
<evidence type="ECO:0000256" key="1">
    <source>
        <dbReference type="PROSITE-ProRule" id="PRU00325"/>
    </source>
</evidence>
<reference evidence="3" key="1">
    <citation type="submission" date="2020-10" db="EMBL/GenBank/DDBJ databases">
        <title>Taxonomic study of unclassified bacteria belonging to the class Ktedonobacteria.</title>
        <authorList>
            <person name="Yabe S."/>
            <person name="Wang C.M."/>
            <person name="Zheng Y."/>
            <person name="Sakai Y."/>
            <person name="Cavaletti L."/>
            <person name="Monciardini P."/>
            <person name="Donadio S."/>
        </authorList>
    </citation>
    <scope>NUCLEOTIDE SEQUENCE</scope>
    <source>
        <strain evidence="3">ID150040</strain>
    </source>
</reference>
<dbReference type="AlphaFoldDB" id="A0A8J3IU35"/>
<keyword evidence="1" id="KW-0862">Zinc</keyword>
<dbReference type="GO" id="GO:0008270">
    <property type="term" value="F:zinc ion binding"/>
    <property type="evidence" value="ECO:0007669"/>
    <property type="project" value="UniProtKB-KW"/>
</dbReference>
<evidence type="ECO:0000313" key="3">
    <source>
        <dbReference type="EMBL" id="GHO96226.1"/>
    </source>
</evidence>
<keyword evidence="4" id="KW-1185">Reference proteome</keyword>